<dbReference type="Proteomes" id="UP001295444">
    <property type="component" value="Chromosome 11"/>
</dbReference>
<proteinExistence type="predicted"/>
<organism evidence="1 2">
    <name type="scientific">Pelobates cultripes</name>
    <name type="common">Western spadefoot toad</name>
    <dbReference type="NCBI Taxonomy" id="61616"/>
    <lineage>
        <taxon>Eukaryota</taxon>
        <taxon>Metazoa</taxon>
        <taxon>Chordata</taxon>
        <taxon>Craniata</taxon>
        <taxon>Vertebrata</taxon>
        <taxon>Euteleostomi</taxon>
        <taxon>Amphibia</taxon>
        <taxon>Batrachia</taxon>
        <taxon>Anura</taxon>
        <taxon>Pelobatoidea</taxon>
        <taxon>Pelobatidae</taxon>
        <taxon>Pelobates</taxon>
    </lineage>
</organism>
<sequence>DIIIIPYRGSPWECPPAQQTAVGRPCGGVSTRLNSTAATLGRDLEDSTDLPKR</sequence>
<dbReference type="EMBL" id="OW240922">
    <property type="protein sequence ID" value="CAH2322514.1"/>
    <property type="molecule type" value="Genomic_DNA"/>
</dbReference>
<reference evidence="1" key="1">
    <citation type="submission" date="2022-03" db="EMBL/GenBank/DDBJ databases">
        <authorList>
            <person name="Alioto T."/>
            <person name="Alioto T."/>
            <person name="Gomez Garrido J."/>
        </authorList>
    </citation>
    <scope>NUCLEOTIDE SEQUENCE</scope>
</reference>
<name>A0AAD1TEH7_PELCU</name>
<keyword evidence="2" id="KW-1185">Reference proteome</keyword>
<feature type="non-terminal residue" evidence="1">
    <location>
        <position position="1"/>
    </location>
</feature>
<protein>
    <submittedName>
        <fullName evidence="1">Uncharacterized protein</fullName>
    </submittedName>
</protein>
<accession>A0AAD1TEH7</accession>
<feature type="non-terminal residue" evidence="1">
    <location>
        <position position="53"/>
    </location>
</feature>
<gene>
    <name evidence="1" type="ORF">PECUL_23A021674</name>
</gene>
<evidence type="ECO:0000313" key="2">
    <source>
        <dbReference type="Proteomes" id="UP001295444"/>
    </source>
</evidence>
<evidence type="ECO:0000313" key="1">
    <source>
        <dbReference type="EMBL" id="CAH2322514.1"/>
    </source>
</evidence>
<dbReference type="AlphaFoldDB" id="A0AAD1TEH7"/>